<dbReference type="AlphaFoldDB" id="A0ABD3HD12"/>
<dbReference type="PANTHER" id="PTHR34958">
    <property type="entry name" value="CONDITIONAL LOSS-OF-GROWTH 1"/>
    <property type="match status" value="1"/>
</dbReference>
<dbReference type="Proteomes" id="UP001633002">
    <property type="component" value="Unassembled WGS sequence"/>
</dbReference>
<keyword evidence="2" id="KW-1185">Reference proteome</keyword>
<dbReference type="EMBL" id="JBJQOH010000004">
    <property type="protein sequence ID" value="KAL3687229.1"/>
    <property type="molecule type" value="Genomic_DNA"/>
</dbReference>
<protein>
    <submittedName>
        <fullName evidence="1">Uncharacterized protein</fullName>
    </submittedName>
</protein>
<dbReference type="PANTHER" id="PTHR34958:SF1">
    <property type="entry name" value="ARMADILLO-LIKE HELICAL DOMAIN-CONTAINING PROTEIN"/>
    <property type="match status" value="1"/>
</dbReference>
<evidence type="ECO:0000313" key="2">
    <source>
        <dbReference type="Proteomes" id="UP001633002"/>
    </source>
</evidence>
<sequence length="210" mass="24303">MERKPLDRGTRREVQGRFFTFPLPKGEVTSCCNGHWLLGSLGAFNRTGDRNRTSKNHLDSGNFLEKPEHGTPAAVERFETRLLNILREVLLLSVQIEEADEGVWAVAFSCLLYFVCDRERIQRRLERSSGDKSGVRSELMGGIETTCDEYAIAKTPEAKRNLFAVLFDFVYLSWKRKLCEVTDSFRQARKYEQLQHRFVFRGIRRLCSCV</sequence>
<evidence type="ECO:0000313" key="1">
    <source>
        <dbReference type="EMBL" id="KAL3687229.1"/>
    </source>
</evidence>
<organism evidence="1 2">
    <name type="scientific">Riccia sorocarpa</name>
    <dbReference type="NCBI Taxonomy" id="122646"/>
    <lineage>
        <taxon>Eukaryota</taxon>
        <taxon>Viridiplantae</taxon>
        <taxon>Streptophyta</taxon>
        <taxon>Embryophyta</taxon>
        <taxon>Marchantiophyta</taxon>
        <taxon>Marchantiopsida</taxon>
        <taxon>Marchantiidae</taxon>
        <taxon>Marchantiales</taxon>
        <taxon>Ricciaceae</taxon>
        <taxon>Riccia</taxon>
    </lineage>
</organism>
<comment type="caution">
    <text evidence="1">The sequence shown here is derived from an EMBL/GenBank/DDBJ whole genome shotgun (WGS) entry which is preliminary data.</text>
</comment>
<reference evidence="1 2" key="1">
    <citation type="submission" date="2024-09" db="EMBL/GenBank/DDBJ databases">
        <title>Chromosome-scale assembly of Riccia sorocarpa.</title>
        <authorList>
            <person name="Paukszto L."/>
        </authorList>
    </citation>
    <scope>NUCLEOTIDE SEQUENCE [LARGE SCALE GENOMIC DNA]</scope>
    <source>
        <strain evidence="1">LP-2024</strain>
        <tissue evidence="1">Aerial parts of the thallus</tissue>
    </source>
</reference>
<name>A0ABD3HD12_9MARC</name>
<accession>A0ABD3HD12</accession>
<gene>
    <name evidence="1" type="ORF">R1sor_013538</name>
</gene>
<proteinExistence type="predicted"/>